<protein>
    <recommendedName>
        <fullName evidence="2">Tail tube protein</fullName>
    </recommendedName>
</protein>
<name>A0A6J5KT94_9CAUD</name>
<evidence type="ECO:0000313" key="1">
    <source>
        <dbReference type="EMBL" id="CAB4125748.1"/>
    </source>
</evidence>
<gene>
    <name evidence="1" type="ORF">UFOVP53_217</name>
</gene>
<organism evidence="1">
    <name type="scientific">uncultured Caudovirales phage</name>
    <dbReference type="NCBI Taxonomy" id="2100421"/>
    <lineage>
        <taxon>Viruses</taxon>
        <taxon>Duplodnaviria</taxon>
        <taxon>Heunggongvirae</taxon>
        <taxon>Uroviricota</taxon>
        <taxon>Caudoviricetes</taxon>
        <taxon>Peduoviridae</taxon>
        <taxon>Maltschvirus</taxon>
        <taxon>Maltschvirus maltsch</taxon>
    </lineage>
</organism>
<sequence>MAGMRPFFLTGANAKIKVNNITLAYCTNLSYSIIVNHASPKVLGMFEPTSIEPLGYSVTGSFTVVRYVADATNEIEGSVPNGVNAKGNGIGAWGPTGTLNRLVKGLNPSHADGRIYDNLNPGKLEKATGFEIDIYQKIGTNAGLMSVARIREARITKADFSLNKGSAATQVFQFTALYVDEDSFLADFSGQGQQFS</sequence>
<dbReference type="EMBL" id="LR796189">
    <property type="protein sequence ID" value="CAB4125748.1"/>
    <property type="molecule type" value="Genomic_DNA"/>
</dbReference>
<accession>A0A6J5KT94</accession>
<reference evidence="1" key="1">
    <citation type="submission" date="2020-04" db="EMBL/GenBank/DDBJ databases">
        <authorList>
            <person name="Chiriac C."/>
            <person name="Salcher M."/>
            <person name="Ghai R."/>
            <person name="Kavagutti S V."/>
        </authorList>
    </citation>
    <scope>NUCLEOTIDE SEQUENCE</scope>
</reference>
<evidence type="ECO:0008006" key="2">
    <source>
        <dbReference type="Google" id="ProtNLM"/>
    </source>
</evidence>
<proteinExistence type="predicted"/>